<feature type="transmembrane region" description="Helical" evidence="1">
    <location>
        <begin position="127"/>
        <end position="155"/>
    </location>
</feature>
<keyword evidence="1" id="KW-0472">Membrane</keyword>
<accession>A0A4R7KBU6</accession>
<keyword evidence="3" id="KW-1185">Reference proteome</keyword>
<dbReference type="RefSeq" id="WP_133628543.1">
    <property type="nucleotide sequence ID" value="NZ_SOAZ01000015.1"/>
</dbReference>
<feature type="transmembrane region" description="Helical" evidence="1">
    <location>
        <begin position="167"/>
        <end position="187"/>
    </location>
</feature>
<dbReference type="OrthoDB" id="1924765at2"/>
<feature type="transmembrane region" description="Helical" evidence="1">
    <location>
        <begin position="345"/>
        <end position="368"/>
    </location>
</feature>
<name>A0A4R7KBU6_9CLOT</name>
<dbReference type="Proteomes" id="UP000295325">
    <property type="component" value="Unassembled WGS sequence"/>
</dbReference>
<feature type="transmembrane region" description="Helical" evidence="1">
    <location>
        <begin position="238"/>
        <end position="256"/>
    </location>
</feature>
<feature type="transmembrane region" description="Helical" evidence="1">
    <location>
        <begin position="59"/>
        <end position="78"/>
    </location>
</feature>
<evidence type="ECO:0000313" key="2">
    <source>
        <dbReference type="EMBL" id="TDT52018.1"/>
    </source>
</evidence>
<reference evidence="2 3" key="1">
    <citation type="submission" date="2019-03" db="EMBL/GenBank/DDBJ databases">
        <title>Genomic Encyclopedia of Type Strains, Phase IV (KMG-IV): sequencing the most valuable type-strain genomes for metagenomic binning, comparative biology and taxonomic classification.</title>
        <authorList>
            <person name="Goeker M."/>
        </authorList>
    </citation>
    <scope>NUCLEOTIDE SEQUENCE [LARGE SCALE GENOMIC DNA]</scope>
    <source>
        <strain evidence="2 3">DSM 24455</strain>
    </source>
</reference>
<dbReference type="AlphaFoldDB" id="A0A4R7KBU6"/>
<organism evidence="2 3">
    <name type="scientific">Fonticella tunisiensis</name>
    <dbReference type="NCBI Taxonomy" id="1096341"/>
    <lineage>
        <taxon>Bacteria</taxon>
        <taxon>Bacillati</taxon>
        <taxon>Bacillota</taxon>
        <taxon>Clostridia</taxon>
        <taxon>Eubacteriales</taxon>
        <taxon>Clostridiaceae</taxon>
        <taxon>Fonticella</taxon>
    </lineage>
</organism>
<dbReference type="EMBL" id="SOAZ01000015">
    <property type="protein sequence ID" value="TDT52018.1"/>
    <property type="molecule type" value="Genomic_DNA"/>
</dbReference>
<feature type="transmembrane region" description="Helical" evidence="1">
    <location>
        <begin position="84"/>
        <end position="106"/>
    </location>
</feature>
<dbReference type="NCBIfam" id="TIGR04370">
    <property type="entry name" value="glyco_rpt_poly"/>
    <property type="match status" value="1"/>
</dbReference>
<keyword evidence="1" id="KW-1133">Transmembrane helix</keyword>
<comment type="caution">
    <text evidence="2">The sequence shown here is derived from an EMBL/GenBank/DDBJ whole genome shotgun (WGS) entry which is preliminary data.</text>
</comment>
<sequence length="438" mass="51498">MQEKIIISNFKIAALLLITVVSIVIFYFYGLEYTISIGLIATSIFLYIKFSKNDLFNPLGLYSVFWIGAIGLASFRLSNYQHGWTFFMWLNVLLAYFMFIIGYYLMKKFIKINGLRNTTYLFNNDKLYQSIIILFSLCTLAFSIEVAVLGFIPLFSKSMDAYLRFKISGLHYFTVTIALIPALTIIYKKYGGKKPVMWMNIISFIIPILIVSRQLLIFEVVILIITYNYIVRRISKKFVIVVGIIIVILFSLASNLRHQNLAYIYSVADMKTTKLGILTQPYLYVSMNFENLRNIIENFKDYTLGKNMLFPIFAFTNTKKYFDYTYKTKYLTNPNFNTSTYLSDIYFDFGLIGIVVVTFILGAIYWYVYNIFVKKDKNNLYIVIYSILSYCLIFSFFVPWYFNPTIWFYIIVLSGIYIYTNDNSKIIKYFTQILYKFH</sequence>
<proteinExistence type="predicted"/>
<feature type="transmembrane region" description="Helical" evidence="1">
    <location>
        <begin position="12"/>
        <end position="29"/>
    </location>
</feature>
<keyword evidence="1" id="KW-0812">Transmembrane</keyword>
<gene>
    <name evidence="2" type="ORF">EDD71_11549</name>
</gene>
<feature type="transmembrane region" description="Helical" evidence="1">
    <location>
        <begin position="380"/>
        <end position="398"/>
    </location>
</feature>
<protein>
    <submittedName>
        <fullName evidence="2">Oligosaccharide repeat unit polymerase</fullName>
    </submittedName>
</protein>
<dbReference type="Pfam" id="PF01901">
    <property type="entry name" value="O_anti_polymase"/>
    <property type="match status" value="1"/>
</dbReference>
<feature type="transmembrane region" description="Helical" evidence="1">
    <location>
        <begin position="404"/>
        <end position="420"/>
    </location>
</feature>
<evidence type="ECO:0000256" key="1">
    <source>
        <dbReference type="SAM" id="Phobius"/>
    </source>
</evidence>
<evidence type="ECO:0000313" key="3">
    <source>
        <dbReference type="Proteomes" id="UP000295325"/>
    </source>
</evidence>
<dbReference type="InterPro" id="IPR002760">
    <property type="entry name" value="O_anti_polymase"/>
</dbReference>